<dbReference type="SUPFAM" id="SSF50494">
    <property type="entry name" value="Trypsin-like serine proteases"/>
    <property type="match status" value="1"/>
</dbReference>
<dbReference type="AlphaFoldDB" id="A0A183UI46"/>
<dbReference type="InterPro" id="IPR051333">
    <property type="entry name" value="CLIP_Serine_Protease"/>
</dbReference>
<reference evidence="2 3" key="2">
    <citation type="submission" date="2018-11" db="EMBL/GenBank/DDBJ databases">
        <authorList>
            <consortium name="Pathogen Informatics"/>
        </authorList>
    </citation>
    <scope>NUCLEOTIDE SEQUENCE [LARGE SCALE GENOMIC DNA]</scope>
</reference>
<protein>
    <submittedName>
        <fullName evidence="4">Peptidase S1 domain-containing protein</fullName>
    </submittedName>
</protein>
<evidence type="ECO:0000259" key="1">
    <source>
        <dbReference type="PROSITE" id="PS50240"/>
    </source>
</evidence>
<dbReference type="InterPro" id="IPR009003">
    <property type="entry name" value="Peptidase_S1_PA"/>
</dbReference>
<dbReference type="InterPro" id="IPR001314">
    <property type="entry name" value="Peptidase_S1A"/>
</dbReference>
<dbReference type="Pfam" id="PF00089">
    <property type="entry name" value="Trypsin"/>
    <property type="match status" value="2"/>
</dbReference>
<dbReference type="EMBL" id="UYWY01019839">
    <property type="protein sequence ID" value="VDM39487.1"/>
    <property type="molecule type" value="Genomic_DNA"/>
</dbReference>
<dbReference type="GO" id="GO:0004252">
    <property type="term" value="F:serine-type endopeptidase activity"/>
    <property type="evidence" value="ECO:0007669"/>
    <property type="project" value="InterPro"/>
</dbReference>
<name>A0A183UI46_TOXCA</name>
<organism evidence="3 4">
    <name type="scientific">Toxocara canis</name>
    <name type="common">Canine roundworm</name>
    <dbReference type="NCBI Taxonomy" id="6265"/>
    <lineage>
        <taxon>Eukaryota</taxon>
        <taxon>Metazoa</taxon>
        <taxon>Ecdysozoa</taxon>
        <taxon>Nematoda</taxon>
        <taxon>Chromadorea</taxon>
        <taxon>Rhabditida</taxon>
        <taxon>Spirurina</taxon>
        <taxon>Ascaridomorpha</taxon>
        <taxon>Ascaridoidea</taxon>
        <taxon>Toxocaridae</taxon>
        <taxon>Toxocara</taxon>
    </lineage>
</organism>
<dbReference type="PANTHER" id="PTHR24260">
    <property type="match status" value="1"/>
</dbReference>
<accession>A0A183UI46</accession>
<evidence type="ECO:0000313" key="3">
    <source>
        <dbReference type="Proteomes" id="UP000050794"/>
    </source>
</evidence>
<proteinExistence type="predicted"/>
<dbReference type="PANTHER" id="PTHR24260:SF136">
    <property type="entry name" value="GH08193P-RELATED"/>
    <property type="match status" value="1"/>
</dbReference>
<evidence type="ECO:0000313" key="2">
    <source>
        <dbReference type="EMBL" id="VDM39487.1"/>
    </source>
</evidence>
<dbReference type="PROSITE" id="PS00134">
    <property type="entry name" value="TRYPSIN_HIS"/>
    <property type="match status" value="1"/>
</dbReference>
<reference evidence="4" key="1">
    <citation type="submission" date="2016-06" db="UniProtKB">
        <authorList>
            <consortium name="WormBaseParasite"/>
        </authorList>
    </citation>
    <scope>IDENTIFICATION</scope>
</reference>
<evidence type="ECO:0000313" key="4">
    <source>
        <dbReference type="WBParaSite" id="TCNE_0000816601-mRNA-1"/>
    </source>
</evidence>
<dbReference type="WBParaSite" id="TCNE_0000816601-mRNA-1">
    <property type="protein sequence ID" value="TCNE_0000816601-mRNA-1"/>
    <property type="gene ID" value="TCNE_0000816601"/>
</dbReference>
<feature type="domain" description="Peptidase S1" evidence="1">
    <location>
        <begin position="70"/>
        <end position="342"/>
    </location>
</feature>
<dbReference type="InterPro" id="IPR043504">
    <property type="entry name" value="Peptidase_S1_PA_chymotrypsin"/>
</dbReference>
<dbReference type="Proteomes" id="UP000050794">
    <property type="component" value="Unassembled WGS sequence"/>
</dbReference>
<gene>
    <name evidence="2" type="ORF">TCNE_LOCUS8166</name>
</gene>
<dbReference type="InterPro" id="IPR001254">
    <property type="entry name" value="Trypsin_dom"/>
</dbReference>
<dbReference type="GO" id="GO:0006508">
    <property type="term" value="P:proteolysis"/>
    <property type="evidence" value="ECO:0007669"/>
    <property type="project" value="InterPro"/>
</dbReference>
<sequence>MLALTGLYRCVKVTVFKLEMRHYCTAELVAPRAISHFEVTKSTNENSTTGCLISFVFPEERSFPKVTLLAMHGKVVRYSETLWAVYLHSEYPGIETDCAGTLISEQHVLTAAHCFYSEICNDSPLKCAIPSLWRRKTKEWLSSWTVYHSGECIPFSDDKCERGHIEAIPCKIRSVIVPKVFFDENCTRGDLAIIELQEKIFPAFLARPLCLASKESDVPPKAELASWGSDASRIRSVTTLTRINIKTIVCPKEMLFSEAICASESQDENICKGDSGAGMVYRDKEGRRHVIGIASYGTDCRIIQMALDYRDELDEWDKLKELKGSVFTDIRPFTDFICKYTGVCRDGQRTIDDDQRAIKDTRDAVIQY</sequence>
<dbReference type="PROSITE" id="PS50240">
    <property type="entry name" value="TRYPSIN_DOM"/>
    <property type="match status" value="1"/>
</dbReference>
<dbReference type="PRINTS" id="PR00722">
    <property type="entry name" value="CHYMOTRYPSIN"/>
</dbReference>
<dbReference type="InterPro" id="IPR018114">
    <property type="entry name" value="TRYPSIN_HIS"/>
</dbReference>
<dbReference type="SMART" id="SM00020">
    <property type="entry name" value="Tryp_SPc"/>
    <property type="match status" value="1"/>
</dbReference>
<keyword evidence="3" id="KW-1185">Reference proteome</keyword>
<dbReference type="Gene3D" id="2.40.10.10">
    <property type="entry name" value="Trypsin-like serine proteases"/>
    <property type="match status" value="1"/>
</dbReference>